<evidence type="ECO:0000313" key="1">
    <source>
        <dbReference type="EMBL" id="MDN0022702.1"/>
    </source>
</evidence>
<evidence type="ECO:0000313" key="3">
    <source>
        <dbReference type="Proteomes" id="UP001167831"/>
    </source>
</evidence>
<dbReference type="AlphaFoldDB" id="A0AAW7JZ13"/>
<reference evidence="2" key="1">
    <citation type="submission" date="2023-06" db="EMBL/GenBank/DDBJ databases">
        <authorList>
            <person name="Zeman M."/>
            <person name="Kubasova T."/>
            <person name="Jahodarova E."/>
            <person name="Nykrynova M."/>
            <person name="Rychlik I."/>
        </authorList>
    </citation>
    <scope>NUCLEOTIDE SEQUENCE</scope>
    <source>
        <strain evidence="2">ET15</strain>
        <strain evidence="1">ET37</strain>
    </source>
</reference>
<dbReference type="Proteomes" id="UP001167831">
    <property type="component" value="Unassembled WGS sequence"/>
</dbReference>
<protein>
    <submittedName>
        <fullName evidence="2">Uncharacterized protein</fullName>
    </submittedName>
</protein>
<gene>
    <name evidence="1" type="ORF">QVN81_06645</name>
    <name evidence="2" type="ORF">QVN84_12150</name>
</gene>
<reference evidence="2" key="2">
    <citation type="submission" date="2023-08" db="EMBL/GenBank/DDBJ databases">
        <title>Identification and characterization of horizontal gene transfer across gut microbiota members of farm animals based on homology search.</title>
        <authorList>
            <person name="Schwarzerova J."/>
            <person name="Nykrynova M."/>
            <person name="Jureckova K."/>
            <person name="Cejkova D."/>
            <person name="Rychlik I."/>
        </authorList>
    </citation>
    <scope>NUCLEOTIDE SEQUENCE</scope>
    <source>
        <strain evidence="2">ET15</strain>
        <strain evidence="1">ET37</strain>
    </source>
</reference>
<organism evidence="2 4">
    <name type="scientific">Leyella lascolaii</name>
    <dbReference type="NCBI Taxonomy" id="1776379"/>
    <lineage>
        <taxon>Bacteria</taxon>
        <taxon>Pseudomonadati</taxon>
        <taxon>Bacteroidota</taxon>
        <taxon>Bacteroidia</taxon>
        <taxon>Bacteroidales</taxon>
        <taxon>Prevotellaceae</taxon>
        <taxon>Leyella</taxon>
    </lineage>
</organism>
<evidence type="ECO:0000313" key="4">
    <source>
        <dbReference type="Proteomes" id="UP001168478"/>
    </source>
</evidence>
<evidence type="ECO:0000313" key="2">
    <source>
        <dbReference type="EMBL" id="MDN0026261.1"/>
    </source>
</evidence>
<dbReference type="Proteomes" id="UP001168478">
    <property type="component" value="Unassembled WGS sequence"/>
</dbReference>
<dbReference type="EMBL" id="JAUEIE010000005">
    <property type="protein sequence ID" value="MDN0022702.1"/>
    <property type="molecule type" value="Genomic_DNA"/>
</dbReference>
<dbReference type="RefSeq" id="WP_289825204.1">
    <property type="nucleotide sequence ID" value="NZ_JAUEIE010000005.1"/>
</dbReference>
<proteinExistence type="predicted"/>
<name>A0AAW7JZ13_9BACT</name>
<dbReference type="EMBL" id="JAUEIF010000014">
    <property type="protein sequence ID" value="MDN0026261.1"/>
    <property type="molecule type" value="Genomic_DNA"/>
</dbReference>
<comment type="caution">
    <text evidence="2">The sequence shown here is derived from an EMBL/GenBank/DDBJ whole genome shotgun (WGS) entry which is preliminary data.</text>
</comment>
<accession>A0AAW7JZ13</accession>
<sequence>MDLAKELARQAKKKGICKPWYNELKSLNGDNINAMAQMYLKGIDFCLANDYPDNGFIRTHFKGKMEQYGVFLDDDIKIENKPKCVCLGATCGRVEITGFNVCEIYAKHNAKLNVIAKDNAFVVIDVFDDAVVNVCASDRAKVCVNHYVGNGQVIKCAMDDATIKVIDKQKKTY</sequence>
<keyword evidence="3" id="KW-1185">Reference proteome</keyword>